<comment type="caution">
    <text evidence="2">The sequence shown here is derived from an EMBL/GenBank/DDBJ whole genome shotgun (WGS) entry which is preliminary data.</text>
</comment>
<keyword evidence="1" id="KW-0472">Membrane</keyword>
<dbReference type="AlphaFoldDB" id="A0AAX2UW24"/>
<dbReference type="Proteomes" id="UP000796104">
    <property type="component" value="Unassembled WGS sequence"/>
</dbReference>
<keyword evidence="1" id="KW-0812">Transmembrane</keyword>
<reference evidence="2" key="2">
    <citation type="journal article" date="2019" name="PLoS ONE">
        <title>Identification and characterization of putative Aeromonas spp. T3SS effectors.</title>
        <authorList>
            <person name="Rangel L.T."/>
            <person name="Marden J."/>
            <person name="Colston S."/>
            <person name="Setubal J.C."/>
            <person name="Graf J."/>
            <person name="Gogarten J.P."/>
        </authorList>
    </citation>
    <scope>NUCLEOTIDE SEQUENCE</scope>
    <source>
        <strain evidence="2">BAQ071013-135</strain>
    </source>
</reference>
<reference evidence="2" key="1">
    <citation type="submission" date="2017-10" db="EMBL/GenBank/DDBJ databases">
        <authorList>
            <person name="Colston S.M."/>
            <person name="Graf J."/>
        </authorList>
    </citation>
    <scope>NUCLEOTIDE SEQUENCE</scope>
    <source>
        <strain evidence="2">BAQ071013-135</strain>
    </source>
</reference>
<feature type="transmembrane region" description="Helical" evidence="1">
    <location>
        <begin position="76"/>
        <end position="100"/>
    </location>
</feature>
<accession>A0AAX2UW24</accession>
<evidence type="ECO:0000256" key="1">
    <source>
        <dbReference type="SAM" id="Phobius"/>
    </source>
</evidence>
<name>A0AAX2UW24_AERVE</name>
<feature type="transmembrane region" description="Helical" evidence="1">
    <location>
        <begin position="36"/>
        <end position="56"/>
    </location>
</feature>
<evidence type="ECO:0008006" key="4">
    <source>
        <dbReference type="Google" id="ProtNLM"/>
    </source>
</evidence>
<dbReference type="EMBL" id="PDXJ01000007">
    <property type="protein sequence ID" value="TND55363.1"/>
    <property type="molecule type" value="Genomic_DNA"/>
</dbReference>
<gene>
    <name evidence="2" type="ORF">CF123_05510</name>
</gene>
<keyword evidence="1" id="KW-1133">Transmembrane helix</keyword>
<organism evidence="2 3">
    <name type="scientific">Aeromonas veronii</name>
    <dbReference type="NCBI Taxonomy" id="654"/>
    <lineage>
        <taxon>Bacteria</taxon>
        <taxon>Pseudomonadati</taxon>
        <taxon>Pseudomonadota</taxon>
        <taxon>Gammaproteobacteria</taxon>
        <taxon>Aeromonadales</taxon>
        <taxon>Aeromonadaceae</taxon>
        <taxon>Aeromonas</taxon>
    </lineage>
</organism>
<evidence type="ECO:0000313" key="3">
    <source>
        <dbReference type="Proteomes" id="UP000796104"/>
    </source>
</evidence>
<evidence type="ECO:0000313" key="2">
    <source>
        <dbReference type="EMBL" id="TND55363.1"/>
    </source>
</evidence>
<protein>
    <recommendedName>
        <fullName evidence="4">Phage abortive infection protein</fullName>
    </recommendedName>
</protein>
<proteinExistence type="predicted"/>
<dbReference type="RefSeq" id="WP_139461475.1">
    <property type="nucleotide sequence ID" value="NZ_CAAKNL010000092.1"/>
</dbReference>
<sequence>MGQSDQIQICPIVEIWQNWWVSDELLRYVMNKAIKILIVMVVVIISTLPLILYFVKFGLNSDFTFNTTLTHNMDDWGAFGGFIGGTVGPVVSIIAFIGIWKTYTLQSLQLKQANNQRKSEDVQRLIASTSERIDSLLYKSKEIFVDFQGQRTSYNQDIHNSIAMLFNIIKTPDHEFKNSLSQITDSISIELIFLSEDIETLSWLLEYQVSIFKEETLKDYYYYRYRMILTMMYKANLSLQPITLRVFQLNEEKKSV</sequence>